<evidence type="ECO:0000313" key="3">
    <source>
        <dbReference type="Proteomes" id="UP001168540"/>
    </source>
</evidence>
<accession>A0ABT7XHL7</accession>
<gene>
    <name evidence="2" type="ORF">QU481_00055</name>
</gene>
<name>A0ABT7XHL7_9NEIS</name>
<dbReference type="RefSeq" id="WP_289827812.1">
    <property type="nucleotide sequence ID" value="NZ_JAUEDK010000001.1"/>
</dbReference>
<comment type="caution">
    <text evidence="2">The sequence shown here is derived from an EMBL/GenBank/DDBJ whole genome shotgun (WGS) entry which is preliminary data.</text>
</comment>
<evidence type="ECO:0008006" key="4">
    <source>
        <dbReference type="Google" id="ProtNLM"/>
    </source>
</evidence>
<keyword evidence="3" id="KW-1185">Reference proteome</keyword>
<reference evidence="2" key="1">
    <citation type="submission" date="2023-06" db="EMBL/GenBank/DDBJ databases">
        <authorList>
            <person name="Zhang S."/>
        </authorList>
    </citation>
    <scope>NUCLEOTIDE SEQUENCE</scope>
    <source>
        <strain evidence="2">SG2303</strain>
    </source>
</reference>
<evidence type="ECO:0000256" key="1">
    <source>
        <dbReference type="SAM" id="MobiDB-lite"/>
    </source>
</evidence>
<dbReference type="EMBL" id="JAUEDK010000001">
    <property type="protein sequence ID" value="MDN0073292.1"/>
    <property type="molecule type" value="Genomic_DNA"/>
</dbReference>
<proteinExistence type="predicted"/>
<sequence>MFNPELSAQQFLLLLTALVALFAGYQLHARLLPWLRVWRQRRRNGLRHFEPHPYMNQLATRNETASPHHDHHHG</sequence>
<dbReference type="Proteomes" id="UP001168540">
    <property type="component" value="Unassembled WGS sequence"/>
</dbReference>
<feature type="region of interest" description="Disordered" evidence="1">
    <location>
        <begin position="53"/>
        <end position="74"/>
    </location>
</feature>
<organism evidence="2 3">
    <name type="scientific">Crenobacter oryzisoli</name>
    <dbReference type="NCBI Taxonomy" id="3056844"/>
    <lineage>
        <taxon>Bacteria</taxon>
        <taxon>Pseudomonadati</taxon>
        <taxon>Pseudomonadota</taxon>
        <taxon>Betaproteobacteria</taxon>
        <taxon>Neisseriales</taxon>
        <taxon>Neisseriaceae</taxon>
        <taxon>Crenobacter</taxon>
    </lineage>
</organism>
<protein>
    <recommendedName>
        <fullName evidence="4">Cellulose biosynthesis protein BcsF</fullName>
    </recommendedName>
</protein>
<evidence type="ECO:0000313" key="2">
    <source>
        <dbReference type="EMBL" id="MDN0073292.1"/>
    </source>
</evidence>